<keyword evidence="1" id="KW-1133">Transmembrane helix</keyword>
<protein>
    <submittedName>
        <fullName evidence="2">Uncharacterized protein</fullName>
    </submittedName>
</protein>
<keyword evidence="3" id="KW-1185">Reference proteome</keyword>
<dbReference type="EMBL" id="RBNI01001188">
    <property type="protein sequence ID" value="RUP50771.1"/>
    <property type="molecule type" value="Genomic_DNA"/>
</dbReference>
<dbReference type="AlphaFoldDB" id="A0A433DIV2"/>
<feature type="transmembrane region" description="Helical" evidence="1">
    <location>
        <begin position="41"/>
        <end position="62"/>
    </location>
</feature>
<accession>A0A433DIV2</accession>
<sequence length="166" mass="18828">MAIVRSPADASSGYDLATAVKSLILPLSFPFPLSLPLPLPLFLPLPLPLPLPAVEIVLLVHLRGRHVQRDRRIGKQVRQLLLLLMRRRSHHSRIVAAVAIRHWRLVRGRGRLQVRRTAVQEGLVRGWWAHQVVAAATAARVDISVLVYRWLRNELPVLGRSEFRGR</sequence>
<keyword evidence="1" id="KW-0812">Transmembrane</keyword>
<organism evidence="2 3">
    <name type="scientific">Jimgerdemannia flammicorona</name>
    <dbReference type="NCBI Taxonomy" id="994334"/>
    <lineage>
        <taxon>Eukaryota</taxon>
        <taxon>Fungi</taxon>
        <taxon>Fungi incertae sedis</taxon>
        <taxon>Mucoromycota</taxon>
        <taxon>Mucoromycotina</taxon>
        <taxon>Endogonomycetes</taxon>
        <taxon>Endogonales</taxon>
        <taxon>Endogonaceae</taxon>
        <taxon>Jimgerdemannia</taxon>
    </lineage>
</organism>
<evidence type="ECO:0000313" key="2">
    <source>
        <dbReference type="EMBL" id="RUP50771.1"/>
    </source>
</evidence>
<comment type="caution">
    <text evidence="2">The sequence shown here is derived from an EMBL/GenBank/DDBJ whole genome shotgun (WGS) entry which is preliminary data.</text>
</comment>
<dbReference type="Proteomes" id="UP000268093">
    <property type="component" value="Unassembled WGS sequence"/>
</dbReference>
<evidence type="ECO:0000313" key="3">
    <source>
        <dbReference type="Proteomes" id="UP000268093"/>
    </source>
</evidence>
<gene>
    <name evidence="2" type="ORF">BC936DRAFT_137720</name>
</gene>
<keyword evidence="1" id="KW-0472">Membrane</keyword>
<name>A0A433DIV2_9FUNG</name>
<evidence type="ECO:0000256" key="1">
    <source>
        <dbReference type="SAM" id="Phobius"/>
    </source>
</evidence>
<reference evidence="2 3" key="1">
    <citation type="journal article" date="2018" name="New Phytol.">
        <title>Phylogenomics of Endogonaceae and evolution of mycorrhizas within Mucoromycota.</title>
        <authorList>
            <person name="Chang Y."/>
            <person name="Desiro A."/>
            <person name="Na H."/>
            <person name="Sandor L."/>
            <person name="Lipzen A."/>
            <person name="Clum A."/>
            <person name="Barry K."/>
            <person name="Grigoriev I.V."/>
            <person name="Martin F.M."/>
            <person name="Stajich J.E."/>
            <person name="Smith M.E."/>
            <person name="Bonito G."/>
            <person name="Spatafora J.W."/>
        </authorList>
    </citation>
    <scope>NUCLEOTIDE SEQUENCE [LARGE SCALE GENOMIC DNA]</scope>
    <source>
        <strain evidence="2 3">GMNB39</strain>
    </source>
</reference>
<proteinExistence type="predicted"/>